<keyword evidence="2" id="KW-1185">Reference proteome</keyword>
<evidence type="ECO:0000313" key="1">
    <source>
        <dbReference type="EMBL" id="MEJ8638097.1"/>
    </source>
</evidence>
<protein>
    <submittedName>
        <fullName evidence="1">YceI family protein</fullName>
    </submittedName>
</protein>
<sequence>MTAPQQIPDLTPATWTIDPVHSSVGFSVRHLMVSKVRGSFERFSGEIIIAEDPLLSSARVEIDMSSIDTRNEDRDNDLRSTNFFESDRFPVMTFVTTGVRGSGTDYTVTGDLTIKGTTRPVELDVEFNGVQVDSPLGTRAGFAATTEISRKEFGISFDMPLEGGGTVVGDKIKIDLDIQAVLQA</sequence>
<organism evidence="1 2">
    <name type="scientific">Streptomyces achmelvichensis</name>
    <dbReference type="NCBI Taxonomy" id="3134111"/>
    <lineage>
        <taxon>Bacteria</taxon>
        <taxon>Bacillati</taxon>
        <taxon>Actinomycetota</taxon>
        <taxon>Actinomycetes</taxon>
        <taxon>Kitasatosporales</taxon>
        <taxon>Streptomycetaceae</taxon>
        <taxon>Streptomyces</taxon>
    </lineage>
</organism>
<proteinExistence type="predicted"/>
<dbReference type="Proteomes" id="UP001377168">
    <property type="component" value="Unassembled WGS sequence"/>
</dbReference>
<accession>A0ACC6Q4K5</accession>
<gene>
    <name evidence="1" type="ORF">WKI67_32565</name>
</gene>
<name>A0ACC6Q4K5_9ACTN</name>
<evidence type="ECO:0000313" key="2">
    <source>
        <dbReference type="Proteomes" id="UP001377168"/>
    </source>
</evidence>
<reference evidence="1" key="1">
    <citation type="submission" date="2024-03" db="EMBL/GenBank/DDBJ databases">
        <title>Novel Streptomyces species of biotechnological and ecological value are a feature of Machair soil.</title>
        <authorList>
            <person name="Prole J.R."/>
            <person name="Goodfellow M."/>
            <person name="Allenby N."/>
            <person name="Ward A.C."/>
        </authorList>
    </citation>
    <scope>NUCLEOTIDE SEQUENCE</scope>
    <source>
        <strain evidence="1">MS2.AVA.5</strain>
    </source>
</reference>
<comment type="caution">
    <text evidence="1">The sequence shown here is derived from an EMBL/GenBank/DDBJ whole genome shotgun (WGS) entry which is preliminary data.</text>
</comment>
<dbReference type="EMBL" id="JBBKAJ010000022">
    <property type="protein sequence ID" value="MEJ8638097.1"/>
    <property type="molecule type" value="Genomic_DNA"/>
</dbReference>